<evidence type="ECO:0000256" key="1">
    <source>
        <dbReference type="SAM" id="SignalP"/>
    </source>
</evidence>
<dbReference type="EMBL" id="VOIH02000010">
    <property type="protein sequence ID" value="KAF3435595.1"/>
    <property type="molecule type" value="Genomic_DNA"/>
</dbReference>
<reference evidence="2" key="1">
    <citation type="submission" date="2020-03" db="EMBL/GenBank/DDBJ databases">
        <title>A high-quality chromosome-level genome assembly of a woody plant with both climbing and erect habits, Rhamnella rubrinervis.</title>
        <authorList>
            <person name="Lu Z."/>
            <person name="Yang Y."/>
            <person name="Zhu X."/>
            <person name="Sun Y."/>
        </authorList>
    </citation>
    <scope>NUCLEOTIDE SEQUENCE</scope>
    <source>
        <strain evidence="2">BYM</strain>
        <tissue evidence="2">Leaf</tissue>
    </source>
</reference>
<name>A0A8K0GVE5_9ROSA</name>
<comment type="caution">
    <text evidence="2">The sequence shown here is derived from an EMBL/GenBank/DDBJ whole genome shotgun (WGS) entry which is preliminary data.</text>
</comment>
<gene>
    <name evidence="2" type="ORF">FNV43_RR22686</name>
</gene>
<feature type="chain" id="PRO_5035481465" evidence="1">
    <location>
        <begin position="23"/>
        <end position="210"/>
    </location>
</feature>
<dbReference type="Proteomes" id="UP000796880">
    <property type="component" value="Unassembled WGS sequence"/>
</dbReference>
<proteinExistence type="predicted"/>
<evidence type="ECO:0000313" key="3">
    <source>
        <dbReference type="Proteomes" id="UP000796880"/>
    </source>
</evidence>
<evidence type="ECO:0000313" key="2">
    <source>
        <dbReference type="EMBL" id="KAF3435595.1"/>
    </source>
</evidence>
<feature type="signal peptide" evidence="1">
    <location>
        <begin position="1"/>
        <end position="22"/>
    </location>
</feature>
<keyword evidence="1" id="KW-0732">Signal</keyword>
<accession>A0A8K0GVE5</accession>
<protein>
    <submittedName>
        <fullName evidence="2">Uncharacterized protein</fullName>
    </submittedName>
</protein>
<dbReference type="AlphaFoldDB" id="A0A8K0GVE5"/>
<organism evidence="2 3">
    <name type="scientific">Rhamnella rubrinervis</name>
    <dbReference type="NCBI Taxonomy" id="2594499"/>
    <lineage>
        <taxon>Eukaryota</taxon>
        <taxon>Viridiplantae</taxon>
        <taxon>Streptophyta</taxon>
        <taxon>Embryophyta</taxon>
        <taxon>Tracheophyta</taxon>
        <taxon>Spermatophyta</taxon>
        <taxon>Magnoliopsida</taxon>
        <taxon>eudicotyledons</taxon>
        <taxon>Gunneridae</taxon>
        <taxon>Pentapetalae</taxon>
        <taxon>rosids</taxon>
        <taxon>fabids</taxon>
        <taxon>Rosales</taxon>
        <taxon>Rhamnaceae</taxon>
        <taxon>rhamnoid group</taxon>
        <taxon>Rhamneae</taxon>
        <taxon>Rhamnella</taxon>
    </lineage>
</organism>
<keyword evidence="3" id="KW-1185">Reference proteome</keyword>
<sequence>MKSPCAILALLPLLLFARTIESRNEPGASSVKDVDASPAKEDSGLTPDVIHLFEDFRSELLSQVKATPGMDVYQTPMESLFNMLKADPDSATTYADIHKTGMELLYNELRANLDYKTAMESVSKKLRANPDYEAAIESLYNKLMTASPDFKTAIESLSNKVRANPDVATTYIDAYKTAMESLYNKMKTTPYASPSYVVVPEKPPVLPSGN</sequence>